<comment type="caution">
    <text evidence="3">The sequence shown here is derived from an EMBL/GenBank/DDBJ whole genome shotgun (WGS) entry which is preliminary data.</text>
</comment>
<gene>
    <name evidence="3" type="ORF">RM550_31295</name>
</gene>
<name>A0ABU2TGW8_9ACTN</name>
<feature type="domain" description="DUF1023" evidence="2">
    <location>
        <begin position="303"/>
        <end position="476"/>
    </location>
</feature>
<feature type="region of interest" description="Disordered" evidence="1">
    <location>
        <begin position="525"/>
        <end position="546"/>
    </location>
</feature>
<sequence>MTSDYLRLLKQDFSDCDEASMAWHGLSTHMDELNDQHRTRVTGPLHSNWSGDDANGALHYLEDLESRFGIVRTEAMAISEAIAQAKTKMFLSQSHLRSTLKDIESDGLIVDDEGVVRPPLGPVEWRAPDQGAFFGMQQKYQEDVNGCIKRAKEASDDAAKALGKLSGDILQGNIDDAAGEARDDVKQVSKDLHNDIGKPYPPRDPKDAAEWWKNLPESQRESYAALHPEVVGKIDGLPSDVRDDANRLALGQELSAMENCDYHGKYSDDDYNKRFTNLKALEVELDKRDGVTGSKQLYVLGFDSKGDGKAVIAMGNPDTADNVGVHVPGTATNMESTGGQLGRMEKLQNAAGDADSGAKTSMVYWLGYDAPEIPVKEAGNMEVAGTGRAEDAAPDLRNFTHGLRASHEGAERANMTVLGHSYGSTVVGAAASHHGGLDADNIAVVGSPGMTVDHAGQLNIDPDHVYMGRAKDDGIEGATGWTLGPDPAKEDFGGRRFEVDTHGHSGYWDAPSQSLANQGKIIAGVAPHQVPKDPFRPPQVPAGPHP</sequence>
<keyword evidence="3" id="KW-0378">Hydrolase</keyword>
<evidence type="ECO:0000256" key="1">
    <source>
        <dbReference type="SAM" id="MobiDB-lite"/>
    </source>
</evidence>
<dbReference type="GO" id="GO:0016787">
    <property type="term" value="F:hydrolase activity"/>
    <property type="evidence" value="ECO:0007669"/>
    <property type="project" value="UniProtKB-KW"/>
</dbReference>
<keyword evidence="4" id="KW-1185">Reference proteome</keyword>
<feature type="compositionally biased region" description="Pro residues" evidence="1">
    <location>
        <begin position="536"/>
        <end position="546"/>
    </location>
</feature>
<dbReference type="EMBL" id="JAVRFE010000058">
    <property type="protein sequence ID" value="MDT0460154.1"/>
    <property type="molecule type" value="Genomic_DNA"/>
</dbReference>
<dbReference type="SUPFAM" id="SSF53474">
    <property type="entry name" value="alpha/beta-Hydrolases"/>
    <property type="match status" value="1"/>
</dbReference>
<evidence type="ECO:0000313" key="3">
    <source>
        <dbReference type="EMBL" id="MDT0460154.1"/>
    </source>
</evidence>
<dbReference type="InterPro" id="IPR029058">
    <property type="entry name" value="AB_hydrolase_fold"/>
</dbReference>
<dbReference type="InterPro" id="IPR010427">
    <property type="entry name" value="DUF1023"/>
</dbReference>
<dbReference type="RefSeq" id="WP_311627117.1">
    <property type="nucleotide sequence ID" value="NZ_JAVRFE010000058.1"/>
</dbReference>
<proteinExistence type="predicted"/>
<evidence type="ECO:0000259" key="2">
    <source>
        <dbReference type="Pfam" id="PF06259"/>
    </source>
</evidence>
<dbReference type="Pfam" id="PF06259">
    <property type="entry name" value="Abhydrolase_8"/>
    <property type="match status" value="1"/>
</dbReference>
<accession>A0ABU2TGW8</accession>
<dbReference type="Proteomes" id="UP001180551">
    <property type="component" value="Unassembled WGS sequence"/>
</dbReference>
<evidence type="ECO:0000313" key="4">
    <source>
        <dbReference type="Proteomes" id="UP001180551"/>
    </source>
</evidence>
<protein>
    <submittedName>
        <fullName evidence="3">Alpha/beta hydrolase</fullName>
    </submittedName>
</protein>
<reference evidence="3" key="1">
    <citation type="submission" date="2024-05" db="EMBL/GenBank/DDBJ databases">
        <title>30 novel species of actinomycetes from the DSMZ collection.</title>
        <authorList>
            <person name="Nouioui I."/>
        </authorList>
    </citation>
    <scope>NUCLEOTIDE SEQUENCE</scope>
    <source>
        <strain evidence="3">DSM 41527</strain>
    </source>
</reference>
<organism evidence="3 4">
    <name type="scientific">Streptomyces mooreae</name>
    <dbReference type="NCBI Taxonomy" id="3075523"/>
    <lineage>
        <taxon>Bacteria</taxon>
        <taxon>Bacillati</taxon>
        <taxon>Actinomycetota</taxon>
        <taxon>Actinomycetes</taxon>
        <taxon>Kitasatosporales</taxon>
        <taxon>Streptomycetaceae</taxon>
        <taxon>Streptomyces</taxon>
    </lineage>
</organism>